<dbReference type="PANTHER" id="PTHR12498">
    <property type="entry name" value="N-TERMINAL ASPARAGINE AMIDOHYDROLASE"/>
    <property type="match status" value="1"/>
</dbReference>
<feature type="compositionally biased region" description="Basic and acidic residues" evidence="1">
    <location>
        <begin position="353"/>
        <end position="370"/>
    </location>
</feature>
<dbReference type="GO" id="GO:0008418">
    <property type="term" value="F:protein-N-terminal asparagine amidohydrolase activity"/>
    <property type="evidence" value="ECO:0007669"/>
    <property type="project" value="InterPro"/>
</dbReference>
<name>A0A7S0UUN8_9CHLO</name>
<dbReference type="GO" id="GO:0006511">
    <property type="term" value="P:ubiquitin-dependent protein catabolic process"/>
    <property type="evidence" value="ECO:0007669"/>
    <property type="project" value="TreeGrafter"/>
</dbReference>
<organism evidence="2">
    <name type="scientific">Polytomella parva</name>
    <dbReference type="NCBI Taxonomy" id="51329"/>
    <lineage>
        <taxon>Eukaryota</taxon>
        <taxon>Viridiplantae</taxon>
        <taxon>Chlorophyta</taxon>
        <taxon>core chlorophytes</taxon>
        <taxon>Chlorophyceae</taxon>
        <taxon>CS clade</taxon>
        <taxon>Chlamydomonadales</taxon>
        <taxon>Chlamydomonadaceae</taxon>
        <taxon>Polytomella</taxon>
    </lineage>
</organism>
<protein>
    <submittedName>
        <fullName evidence="2">Uncharacterized protein</fullName>
    </submittedName>
</protein>
<dbReference type="InterPro" id="IPR026750">
    <property type="entry name" value="NTAN1"/>
</dbReference>
<reference evidence="2" key="1">
    <citation type="submission" date="2021-01" db="EMBL/GenBank/DDBJ databases">
        <authorList>
            <person name="Corre E."/>
            <person name="Pelletier E."/>
            <person name="Niang G."/>
            <person name="Scheremetjew M."/>
            <person name="Finn R."/>
            <person name="Kale V."/>
            <person name="Holt S."/>
            <person name="Cochrane G."/>
            <person name="Meng A."/>
            <person name="Brown T."/>
            <person name="Cohen L."/>
        </authorList>
    </citation>
    <scope>NUCLEOTIDE SEQUENCE</scope>
    <source>
        <strain evidence="2">SAG 63-3</strain>
    </source>
</reference>
<sequence length="376" mass="42535">MLILPENKEVLNIDRNLVNNILTYPAIKKANDEFLSSKNTGTISSNTPSVCVLQGEQACIKSFSDDFVIGSVDATTCVIVAIVSKSQKWAWASHFDSCQLNDELKIYPDAFYEPSDANYDIYIVGGFSDKGEVSLGICWSLLSFFCKIPMRLTIRLACILENNTDKISGKPLALNLAVRPRDGKCSPAFFEDRGPEVARRMSYRSICSLNETIHEALNRRKRMQELNSENDNCTNMSDFAISIPNTPNEFRFPHFPISIFDTEKSHFFLPGFQIPRLDYCNGVRVHLEDDLTMSDEDFLNVNSTSPEFEPPHFVADIKATRSYILDLDSSLEHGIGEMDSGLVMDSEYAMVETKEGENEDRKAERGERVSLWRKVR</sequence>
<feature type="region of interest" description="Disordered" evidence="1">
    <location>
        <begin position="353"/>
        <end position="376"/>
    </location>
</feature>
<evidence type="ECO:0000313" key="2">
    <source>
        <dbReference type="EMBL" id="CAD8772487.1"/>
    </source>
</evidence>
<dbReference type="EMBL" id="HBFM01014240">
    <property type="protein sequence ID" value="CAD8772487.1"/>
    <property type="molecule type" value="Transcribed_RNA"/>
</dbReference>
<dbReference type="Pfam" id="PF14736">
    <property type="entry name" value="N_Asn_amidohyd"/>
    <property type="match status" value="2"/>
</dbReference>
<gene>
    <name evidence="2" type="ORF">PPAR00522_LOCUS8892</name>
</gene>
<proteinExistence type="predicted"/>
<dbReference type="GO" id="GO:0005634">
    <property type="term" value="C:nucleus"/>
    <property type="evidence" value="ECO:0007669"/>
    <property type="project" value="TreeGrafter"/>
</dbReference>
<accession>A0A7S0UUN8</accession>
<dbReference type="PANTHER" id="PTHR12498:SF0">
    <property type="entry name" value="PROTEIN N-TERMINAL ASPARAGINE AMIDOHYDROLASE"/>
    <property type="match status" value="1"/>
</dbReference>
<evidence type="ECO:0000256" key="1">
    <source>
        <dbReference type="SAM" id="MobiDB-lite"/>
    </source>
</evidence>
<dbReference type="AlphaFoldDB" id="A0A7S0UUN8"/>